<name>A0A6U3SZ20_9STRA</name>
<evidence type="ECO:0000313" key="3">
    <source>
        <dbReference type="EMBL" id="CAD9417326.1"/>
    </source>
</evidence>
<gene>
    <name evidence="2" type="ORF">DSPE1174_LOCUS12646</name>
    <name evidence="3" type="ORF">DSPE1174_LOCUS12651</name>
</gene>
<organism evidence="2">
    <name type="scientific">Octactis speculum</name>
    <dbReference type="NCBI Taxonomy" id="3111310"/>
    <lineage>
        <taxon>Eukaryota</taxon>
        <taxon>Sar</taxon>
        <taxon>Stramenopiles</taxon>
        <taxon>Ochrophyta</taxon>
        <taxon>Dictyochophyceae</taxon>
        <taxon>Dictyochales</taxon>
        <taxon>Dictyochaceae</taxon>
        <taxon>Octactis</taxon>
    </lineage>
</organism>
<feature type="compositionally biased region" description="Basic and acidic residues" evidence="1">
    <location>
        <begin position="17"/>
        <end position="26"/>
    </location>
</feature>
<accession>A0A6U3SZ20</accession>
<evidence type="ECO:0000256" key="1">
    <source>
        <dbReference type="SAM" id="MobiDB-lite"/>
    </source>
</evidence>
<evidence type="ECO:0000313" key="2">
    <source>
        <dbReference type="EMBL" id="CAD9417302.1"/>
    </source>
</evidence>
<dbReference type="EMBL" id="HBGS01024926">
    <property type="protein sequence ID" value="CAD9417326.1"/>
    <property type="molecule type" value="Transcribed_RNA"/>
</dbReference>
<dbReference type="AlphaFoldDB" id="A0A6U3SZ20"/>
<dbReference type="EMBL" id="HBGS01024915">
    <property type="protein sequence ID" value="CAD9417302.1"/>
    <property type="molecule type" value="Transcribed_RNA"/>
</dbReference>
<proteinExistence type="predicted"/>
<reference evidence="2" key="1">
    <citation type="submission" date="2021-01" db="EMBL/GenBank/DDBJ databases">
        <authorList>
            <person name="Corre E."/>
            <person name="Pelletier E."/>
            <person name="Niang G."/>
            <person name="Scheremetjew M."/>
            <person name="Finn R."/>
            <person name="Kale V."/>
            <person name="Holt S."/>
            <person name="Cochrane G."/>
            <person name="Meng A."/>
            <person name="Brown T."/>
            <person name="Cohen L."/>
        </authorList>
    </citation>
    <scope>NUCLEOTIDE SEQUENCE</scope>
    <source>
        <strain evidence="2">CCMP1381</strain>
    </source>
</reference>
<feature type="region of interest" description="Disordered" evidence="1">
    <location>
        <begin position="1"/>
        <end position="26"/>
    </location>
</feature>
<protein>
    <submittedName>
        <fullName evidence="2">Uncharacterized protein</fullName>
    </submittedName>
</protein>
<sequence length="390" mass="43152">MDTHLKSSEMGYGATGTDDRNSDSSLVELKKESTSSVKSLFVTAAASFAVLLLLATFRNTPTTTTTIQIDEDQAEQAYEEQTDLQDTPFGPFPNDCVHILREDGMIRAHDKGVDVVSKVTGEVLESHAKLEKCLPYQQNVIDSRMQKKASIMKKRAGETLDASEPTTDTELNGWLDYVGYWPEDKIVFFNGTYTVPEDPLSSMDQVLFYFIGLENIEEDSSSSTTKTTADDDDDIESTITILQPVLTWGNTETGWSMASWNCCPTGQTWVSSSITDLSAGQTLTGSIDVGDEHSTVISSLDGGVSVELRVDTGERTFDWMDVTLEAYYLSECDQFPSSPMNITNMMSKSRNQRTETTSDLKMNWIDDSTSSACSGQMHFTETTWSSDHHA</sequence>